<sequence>MKRDIYSELMNGLDALAEERQGKITLKKTRVTRIGAMKGKLILPAEIDASVSHGLLDTFER</sequence>
<name>A0ABX8YJB2_9PSED</name>
<protein>
    <submittedName>
        <fullName evidence="1">Uncharacterized protein</fullName>
    </submittedName>
</protein>
<dbReference type="Proteomes" id="UP000824588">
    <property type="component" value="Chromosome"/>
</dbReference>
<gene>
    <name evidence="1" type="ORF">J0G10_19275</name>
</gene>
<proteinExistence type="predicted"/>
<keyword evidence="2" id="KW-1185">Reference proteome</keyword>
<dbReference type="EMBL" id="CP071586">
    <property type="protein sequence ID" value="QYY79878.1"/>
    <property type="molecule type" value="Genomic_DNA"/>
</dbReference>
<organism evidence="1 2">
    <name type="scientific">Pseudomonas germanica</name>
    <dbReference type="NCBI Taxonomy" id="2815720"/>
    <lineage>
        <taxon>Bacteria</taxon>
        <taxon>Pseudomonadati</taxon>
        <taxon>Pseudomonadota</taxon>
        <taxon>Gammaproteobacteria</taxon>
        <taxon>Pseudomonadales</taxon>
        <taxon>Pseudomonadaceae</taxon>
        <taxon>Pseudomonas</taxon>
    </lineage>
</organism>
<accession>A0ABX8YJB2</accession>
<evidence type="ECO:0000313" key="1">
    <source>
        <dbReference type="EMBL" id="QYY79878.1"/>
    </source>
</evidence>
<evidence type="ECO:0000313" key="2">
    <source>
        <dbReference type="Proteomes" id="UP000824588"/>
    </source>
</evidence>
<reference evidence="1 2" key="1">
    <citation type="journal article" date="2022" name="Int. J. Syst. Evol. Microbiol.">
        <title>Pseudomonas germanica sp. nov., isolated from Iris germanica rhizomes.</title>
        <authorList>
            <person name="Atanasov K.E."/>
            <person name="Galbis D.M."/>
            <person name="Gallego J."/>
            <person name="Serpico A."/>
            <person name="Bosch M."/>
            <person name="Altabella T."/>
            <person name="Ferrer A."/>
        </authorList>
    </citation>
    <scope>NUCLEOTIDE SEQUENCE [LARGE SCALE GENOMIC DNA]</scope>
    <source>
        <strain evidence="1 2">FIT28</strain>
    </source>
</reference>